<dbReference type="Proteomes" id="UP000016930">
    <property type="component" value="Unassembled WGS sequence"/>
</dbReference>
<sequence length="53" mass="6067">MLVQLHGTRAQRGLRIPISKPQNTEALSFVATRLTKQADSIFFAHFRQKRPCT</sequence>
<protein>
    <submittedName>
        <fullName evidence="1">Uncharacterized protein</fullName>
    </submittedName>
</protein>
<accession>M2R9X4</accession>
<dbReference type="AlphaFoldDB" id="M2R9X4"/>
<dbReference type="EMBL" id="KB445800">
    <property type="protein sequence ID" value="EMD35576.1"/>
    <property type="molecule type" value="Genomic_DNA"/>
</dbReference>
<organism evidence="1 2">
    <name type="scientific">Ceriporiopsis subvermispora (strain B)</name>
    <name type="common">White-rot fungus</name>
    <name type="synonym">Gelatoporia subvermispora</name>
    <dbReference type="NCBI Taxonomy" id="914234"/>
    <lineage>
        <taxon>Eukaryota</taxon>
        <taxon>Fungi</taxon>
        <taxon>Dikarya</taxon>
        <taxon>Basidiomycota</taxon>
        <taxon>Agaricomycotina</taxon>
        <taxon>Agaricomycetes</taxon>
        <taxon>Polyporales</taxon>
        <taxon>Gelatoporiaceae</taxon>
        <taxon>Gelatoporia</taxon>
    </lineage>
</organism>
<evidence type="ECO:0000313" key="1">
    <source>
        <dbReference type="EMBL" id="EMD35576.1"/>
    </source>
</evidence>
<dbReference type="HOGENOM" id="CLU_3068486_0_0_1"/>
<name>M2R9X4_CERS8</name>
<evidence type="ECO:0000313" key="2">
    <source>
        <dbReference type="Proteomes" id="UP000016930"/>
    </source>
</evidence>
<reference evidence="1 2" key="1">
    <citation type="journal article" date="2012" name="Proc. Natl. Acad. Sci. U.S.A.">
        <title>Comparative genomics of Ceriporiopsis subvermispora and Phanerochaete chrysosporium provide insight into selective ligninolysis.</title>
        <authorList>
            <person name="Fernandez-Fueyo E."/>
            <person name="Ruiz-Duenas F.J."/>
            <person name="Ferreira P."/>
            <person name="Floudas D."/>
            <person name="Hibbett D.S."/>
            <person name="Canessa P."/>
            <person name="Larrondo L.F."/>
            <person name="James T.Y."/>
            <person name="Seelenfreund D."/>
            <person name="Lobos S."/>
            <person name="Polanco R."/>
            <person name="Tello M."/>
            <person name="Honda Y."/>
            <person name="Watanabe T."/>
            <person name="Watanabe T."/>
            <person name="Ryu J.S."/>
            <person name="Kubicek C.P."/>
            <person name="Schmoll M."/>
            <person name="Gaskell J."/>
            <person name="Hammel K.E."/>
            <person name="St John F.J."/>
            <person name="Vanden Wymelenberg A."/>
            <person name="Sabat G."/>
            <person name="Splinter BonDurant S."/>
            <person name="Syed K."/>
            <person name="Yadav J.S."/>
            <person name="Doddapaneni H."/>
            <person name="Subramanian V."/>
            <person name="Lavin J.L."/>
            <person name="Oguiza J.A."/>
            <person name="Perez G."/>
            <person name="Pisabarro A.G."/>
            <person name="Ramirez L."/>
            <person name="Santoyo F."/>
            <person name="Master E."/>
            <person name="Coutinho P.M."/>
            <person name="Henrissat B."/>
            <person name="Lombard V."/>
            <person name="Magnuson J.K."/>
            <person name="Kuees U."/>
            <person name="Hori C."/>
            <person name="Igarashi K."/>
            <person name="Samejima M."/>
            <person name="Held B.W."/>
            <person name="Barry K.W."/>
            <person name="LaButti K.M."/>
            <person name="Lapidus A."/>
            <person name="Lindquist E.A."/>
            <person name="Lucas S.M."/>
            <person name="Riley R."/>
            <person name="Salamov A.A."/>
            <person name="Hoffmeister D."/>
            <person name="Schwenk D."/>
            <person name="Hadar Y."/>
            <person name="Yarden O."/>
            <person name="de Vries R.P."/>
            <person name="Wiebenga A."/>
            <person name="Stenlid J."/>
            <person name="Eastwood D."/>
            <person name="Grigoriev I.V."/>
            <person name="Berka R.M."/>
            <person name="Blanchette R.A."/>
            <person name="Kersten P."/>
            <person name="Martinez A.T."/>
            <person name="Vicuna R."/>
            <person name="Cullen D."/>
        </authorList>
    </citation>
    <scope>NUCLEOTIDE SEQUENCE [LARGE SCALE GENOMIC DNA]</scope>
    <source>
        <strain evidence="1 2">B</strain>
    </source>
</reference>
<gene>
    <name evidence="1" type="ORF">CERSUDRAFT_85522</name>
</gene>
<keyword evidence="2" id="KW-1185">Reference proteome</keyword>
<proteinExistence type="predicted"/>